<keyword evidence="11" id="KW-0406">Ion transport</keyword>
<dbReference type="InterPro" id="IPR023498">
    <property type="entry name" value="Zn_transptr_ZupT"/>
</dbReference>
<keyword evidence="9 14" id="KW-1133">Transmembrane helix</keyword>
<dbReference type="GO" id="GO:0005886">
    <property type="term" value="C:plasma membrane"/>
    <property type="evidence" value="ECO:0007669"/>
    <property type="project" value="UniProtKB-SubCell"/>
</dbReference>
<feature type="transmembrane region" description="Helical" evidence="14">
    <location>
        <begin position="283"/>
        <end position="304"/>
    </location>
</feature>
<name>J9H9J3_9ZZZZ</name>
<reference evidence="15" key="1">
    <citation type="journal article" date="2012" name="PLoS ONE">
        <title>Gene sets for utilization of primary and secondary nutrition supplies in the distal gut of endangered iberian lynx.</title>
        <authorList>
            <person name="Alcaide M."/>
            <person name="Messina E."/>
            <person name="Richter M."/>
            <person name="Bargiela R."/>
            <person name="Peplies J."/>
            <person name="Huws S.A."/>
            <person name="Newbold C.J."/>
            <person name="Golyshin P.N."/>
            <person name="Simon M.A."/>
            <person name="Lopez G."/>
            <person name="Yakimov M.M."/>
            <person name="Ferrer M."/>
        </authorList>
    </citation>
    <scope>NUCLEOTIDE SEQUENCE</scope>
</reference>
<keyword evidence="6" id="KW-0479">Metal-binding</keyword>
<dbReference type="EMBL" id="AMCI01000001">
    <property type="protein sequence ID" value="EJX11260.1"/>
    <property type="molecule type" value="Genomic_DNA"/>
</dbReference>
<keyword evidence="4" id="KW-1003">Cell membrane</keyword>
<keyword evidence="3" id="KW-0813">Transport</keyword>
<evidence type="ECO:0000256" key="13">
    <source>
        <dbReference type="SAM" id="MobiDB-lite"/>
    </source>
</evidence>
<evidence type="ECO:0000256" key="11">
    <source>
        <dbReference type="ARBA" id="ARBA00023065"/>
    </source>
</evidence>
<keyword evidence="12 14" id="KW-0472">Membrane</keyword>
<feature type="transmembrane region" description="Helical" evidence="14">
    <location>
        <begin position="37"/>
        <end position="54"/>
    </location>
</feature>
<dbReference type="GO" id="GO:0046872">
    <property type="term" value="F:metal ion binding"/>
    <property type="evidence" value="ECO:0007669"/>
    <property type="project" value="UniProtKB-KW"/>
</dbReference>
<feature type="region of interest" description="Disordered" evidence="13">
    <location>
        <begin position="138"/>
        <end position="157"/>
    </location>
</feature>
<evidence type="ECO:0000256" key="10">
    <source>
        <dbReference type="ARBA" id="ARBA00023004"/>
    </source>
</evidence>
<dbReference type="PANTHER" id="PTHR11040:SF205">
    <property type="entry name" value="ZINC TRANSPORTER ZUPT"/>
    <property type="match status" value="1"/>
</dbReference>
<dbReference type="HAMAP" id="MF_00548">
    <property type="entry name" value="ZupT"/>
    <property type="match status" value="1"/>
</dbReference>
<feature type="compositionally biased region" description="Polar residues" evidence="13">
    <location>
        <begin position="113"/>
        <end position="127"/>
    </location>
</feature>
<dbReference type="PANTHER" id="PTHR11040">
    <property type="entry name" value="ZINC/IRON TRANSPORTER"/>
    <property type="match status" value="1"/>
</dbReference>
<comment type="subcellular location">
    <subcellularLocation>
        <location evidence="1">Cell membrane</location>
        <topology evidence="1">Multi-pass membrane protein</topology>
    </subcellularLocation>
</comment>
<protein>
    <submittedName>
        <fullName evidence="15">Zinc transporter ZupT</fullName>
    </submittedName>
</protein>
<evidence type="ECO:0000256" key="8">
    <source>
        <dbReference type="ARBA" id="ARBA00022906"/>
    </source>
</evidence>
<feature type="transmembrane region" description="Helical" evidence="14">
    <location>
        <begin position="191"/>
        <end position="212"/>
    </location>
</feature>
<dbReference type="NCBIfam" id="NF003243">
    <property type="entry name" value="PRK04201.1"/>
    <property type="match status" value="1"/>
</dbReference>
<evidence type="ECO:0000313" key="15">
    <source>
        <dbReference type="EMBL" id="EJX11260.1"/>
    </source>
</evidence>
<evidence type="ECO:0000256" key="12">
    <source>
        <dbReference type="ARBA" id="ARBA00023136"/>
    </source>
</evidence>
<evidence type="ECO:0000256" key="2">
    <source>
        <dbReference type="ARBA" id="ARBA00009703"/>
    </source>
</evidence>
<dbReference type="GO" id="GO:0005385">
    <property type="term" value="F:zinc ion transmembrane transporter activity"/>
    <property type="evidence" value="ECO:0007669"/>
    <property type="project" value="TreeGrafter"/>
</dbReference>
<feature type="transmembrane region" description="Helical" evidence="14">
    <location>
        <begin position="252"/>
        <end position="271"/>
    </location>
</feature>
<evidence type="ECO:0000256" key="3">
    <source>
        <dbReference type="ARBA" id="ARBA00022448"/>
    </source>
</evidence>
<evidence type="ECO:0000256" key="4">
    <source>
        <dbReference type="ARBA" id="ARBA00022475"/>
    </source>
</evidence>
<dbReference type="AlphaFoldDB" id="J9H9J3"/>
<dbReference type="Pfam" id="PF02535">
    <property type="entry name" value="Zip"/>
    <property type="match status" value="1"/>
</dbReference>
<organism evidence="15">
    <name type="scientific">gut metagenome</name>
    <dbReference type="NCBI Taxonomy" id="749906"/>
    <lineage>
        <taxon>unclassified sequences</taxon>
        <taxon>metagenomes</taxon>
        <taxon>organismal metagenomes</taxon>
    </lineage>
</organism>
<keyword evidence="8" id="KW-0864">Zinc transport</keyword>
<evidence type="ECO:0000256" key="9">
    <source>
        <dbReference type="ARBA" id="ARBA00022989"/>
    </source>
</evidence>
<keyword evidence="10" id="KW-0408">Iron</keyword>
<comment type="similarity">
    <text evidence="2">Belongs to the ZIP transporter (TC 2.A.5) family. ZupT subfamily.</text>
</comment>
<keyword evidence="7" id="KW-0862">Zinc</keyword>
<comment type="caution">
    <text evidence="15">The sequence shown here is derived from an EMBL/GenBank/DDBJ whole genome shotgun (WGS) entry which is preliminary data.</text>
</comment>
<accession>J9H9J3</accession>
<evidence type="ECO:0000256" key="14">
    <source>
        <dbReference type="SAM" id="Phobius"/>
    </source>
</evidence>
<gene>
    <name evidence="15" type="ORF">EVA_00009</name>
</gene>
<feature type="compositionally biased region" description="Low complexity" evidence="13">
    <location>
        <begin position="138"/>
        <end position="154"/>
    </location>
</feature>
<evidence type="ECO:0000256" key="6">
    <source>
        <dbReference type="ARBA" id="ARBA00022723"/>
    </source>
</evidence>
<evidence type="ECO:0000256" key="5">
    <source>
        <dbReference type="ARBA" id="ARBA00022692"/>
    </source>
</evidence>
<sequence length="305" mass="32495">MDHTPVLLALGLTLLAGLSTGVGSLIALIARKTNARFLSTSLGLSAGVMLYVSFMELMPEAVHLLEELYSERKAQSFMLLAFFLGIGLIALIDYLVPEEENPHELHGMDGLRPNSSAPEPTATSTPFAISAPEPTAASVSVAPSSAPPTATSTPDPKRLKRTGLLMALAIGIHNFPEGLATFSAALTHLDIAIPIVLAIALHNIPEGIAVSVPIYQATGNRRKAFWLSFLSGMAEPLGALIGYLVLLPFWSSSLHALLLAFVSGIMVYISFDELLPETERYGHHHYGVFGVVMGMALMGISLLIL</sequence>
<feature type="transmembrane region" description="Helical" evidence="14">
    <location>
        <begin position="224"/>
        <end position="246"/>
    </location>
</feature>
<proteinExistence type="inferred from homology"/>
<evidence type="ECO:0000256" key="1">
    <source>
        <dbReference type="ARBA" id="ARBA00004651"/>
    </source>
</evidence>
<dbReference type="InterPro" id="IPR003689">
    <property type="entry name" value="ZIP"/>
</dbReference>
<feature type="transmembrane region" description="Helical" evidence="14">
    <location>
        <begin position="74"/>
        <end position="96"/>
    </location>
</feature>
<feature type="transmembrane region" description="Helical" evidence="14">
    <location>
        <begin position="164"/>
        <end position="185"/>
    </location>
</feature>
<feature type="region of interest" description="Disordered" evidence="13">
    <location>
        <begin position="103"/>
        <end position="129"/>
    </location>
</feature>
<evidence type="ECO:0000256" key="7">
    <source>
        <dbReference type="ARBA" id="ARBA00022833"/>
    </source>
</evidence>
<feature type="transmembrane region" description="Helical" evidence="14">
    <location>
        <begin position="6"/>
        <end position="30"/>
    </location>
</feature>
<keyword evidence="5 14" id="KW-0812">Transmembrane</keyword>